<evidence type="ECO:0008006" key="4">
    <source>
        <dbReference type="Google" id="ProtNLM"/>
    </source>
</evidence>
<feature type="transmembrane region" description="Helical" evidence="1">
    <location>
        <begin position="39"/>
        <end position="57"/>
    </location>
</feature>
<evidence type="ECO:0000313" key="2">
    <source>
        <dbReference type="EMBL" id="PSW25864.1"/>
    </source>
</evidence>
<sequence>MASSINIDKGPQNHSVVGLLLHIPIVLSLWLLAAHSLRFGHIIAFVLLLLSPLILLVRQRVVLRACQVFLFSGALFWIYTTYGMLVTRLAMGDDWLRLLLIMSGVIFFTLIASCLCMHAKVERAYR</sequence>
<comment type="caution">
    <text evidence="2">The sequence shown here is derived from an EMBL/GenBank/DDBJ whole genome shotgun (WGS) entry which is preliminary data.</text>
</comment>
<organism evidence="2 3">
    <name type="scientific">Photobacterium swingsii</name>
    <dbReference type="NCBI Taxonomy" id="680026"/>
    <lineage>
        <taxon>Bacteria</taxon>
        <taxon>Pseudomonadati</taxon>
        <taxon>Pseudomonadota</taxon>
        <taxon>Gammaproteobacteria</taxon>
        <taxon>Vibrionales</taxon>
        <taxon>Vibrionaceae</taxon>
        <taxon>Photobacterium</taxon>
    </lineage>
</organism>
<name>A0A2T3PA59_9GAMM</name>
<proteinExistence type="predicted"/>
<dbReference type="RefSeq" id="WP_107302474.1">
    <property type="nucleotide sequence ID" value="NZ_AP024852.1"/>
</dbReference>
<keyword evidence="3" id="KW-1185">Reference proteome</keyword>
<feature type="transmembrane region" description="Helical" evidence="1">
    <location>
        <begin position="95"/>
        <end position="117"/>
    </location>
</feature>
<evidence type="ECO:0000313" key="3">
    <source>
        <dbReference type="Proteomes" id="UP000240481"/>
    </source>
</evidence>
<keyword evidence="1" id="KW-1133">Transmembrane helix</keyword>
<feature type="transmembrane region" description="Helical" evidence="1">
    <location>
        <begin position="69"/>
        <end position="89"/>
    </location>
</feature>
<dbReference type="OrthoDB" id="6269932at2"/>
<feature type="transmembrane region" description="Helical" evidence="1">
    <location>
        <begin position="16"/>
        <end position="33"/>
    </location>
</feature>
<accession>A0A2T3PA59</accession>
<dbReference type="EMBL" id="PYLZ01000002">
    <property type="protein sequence ID" value="PSW25864.1"/>
    <property type="molecule type" value="Genomic_DNA"/>
</dbReference>
<keyword evidence="1" id="KW-0812">Transmembrane</keyword>
<keyword evidence="1" id="KW-0472">Membrane</keyword>
<dbReference type="STRING" id="680026.AB733_09410"/>
<reference evidence="2 3" key="1">
    <citation type="submission" date="2018-01" db="EMBL/GenBank/DDBJ databases">
        <title>Whole genome sequencing of Histamine producing bacteria.</title>
        <authorList>
            <person name="Butler K."/>
        </authorList>
    </citation>
    <scope>NUCLEOTIDE SEQUENCE [LARGE SCALE GENOMIC DNA]</scope>
    <source>
        <strain evidence="2 3">DSM 24669</strain>
    </source>
</reference>
<protein>
    <recommendedName>
        <fullName evidence="4">DUF2069 domain-containing protein</fullName>
    </recommendedName>
</protein>
<dbReference type="AlphaFoldDB" id="A0A2T3PA59"/>
<gene>
    <name evidence="2" type="ORF">C9I94_04655</name>
</gene>
<evidence type="ECO:0000256" key="1">
    <source>
        <dbReference type="SAM" id="Phobius"/>
    </source>
</evidence>
<dbReference type="Proteomes" id="UP000240481">
    <property type="component" value="Unassembled WGS sequence"/>
</dbReference>